<dbReference type="PANTHER" id="PTHR13864">
    <property type="entry name" value="T-CELL ACUTE LYMPHOCYTIC LEUKEMIA/STEM CELL LEUKEMIA-RELATED"/>
    <property type="match status" value="1"/>
</dbReference>
<dbReference type="InterPro" id="IPR040238">
    <property type="entry name" value="TAL-like"/>
</dbReference>
<dbReference type="GO" id="GO:0000981">
    <property type="term" value="F:DNA-binding transcription factor activity, RNA polymerase II-specific"/>
    <property type="evidence" value="ECO:0007669"/>
    <property type="project" value="InterPro"/>
</dbReference>
<evidence type="ECO:0000256" key="3">
    <source>
        <dbReference type="ARBA" id="ARBA00023163"/>
    </source>
</evidence>
<evidence type="ECO:0000259" key="4">
    <source>
        <dbReference type="PROSITE" id="PS50888"/>
    </source>
</evidence>
<dbReference type="InterPro" id="IPR036638">
    <property type="entry name" value="HLH_DNA-bd_sf"/>
</dbReference>
<dbReference type="SUPFAM" id="SSF47459">
    <property type="entry name" value="HLH, helix-loop-helix DNA-binding domain"/>
    <property type="match status" value="1"/>
</dbReference>
<dbReference type="Pfam" id="PF00010">
    <property type="entry name" value="HLH"/>
    <property type="match status" value="1"/>
</dbReference>
<dbReference type="AlphaFoldDB" id="A0A914HXC0"/>
<evidence type="ECO:0000313" key="5">
    <source>
        <dbReference type="Proteomes" id="UP000887572"/>
    </source>
</evidence>
<name>A0A914HXC0_GLORO</name>
<dbReference type="Gene3D" id="4.10.280.10">
    <property type="entry name" value="Helix-loop-helix DNA-binding domain"/>
    <property type="match status" value="1"/>
</dbReference>
<protein>
    <submittedName>
        <fullName evidence="6">BHLH domain-containing protein</fullName>
    </submittedName>
</protein>
<dbReference type="InterPro" id="IPR011598">
    <property type="entry name" value="bHLH_dom"/>
</dbReference>
<organism evidence="5 6">
    <name type="scientific">Globodera rostochiensis</name>
    <name type="common">Golden nematode worm</name>
    <name type="synonym">Heterodera rostochiensis</name>
    <dbReference type="NCBI Taxonomy" id="31243"/>
    <lineage>
        <taxon>Eukaryota</taxon>
        <taxon>Metazoa</taxon>
        <taxon>Ecdysozoa</taxon>
        <taxon>Nematoda</taxon>
        <taxon>Chromadorea</taxon>
        <taxon>Rhabditida</taxon>
        <taxon>Tylenchina</taxon>
        <taxon>Tylenchomorpha</taxon>
        <taxon>Tylenchoidea</taxon>
        <taxon>Heteroderidae</taxon>
        <taxon>Heteroderinae</taxon>
        <taxon>Globodera</taxon>
    </lineage>
</organism>
<keyword evidence="3" id="KW-0804">Transcription</keyword>
<dbReference type="SMART" id="SM00353">
    <property type="entry name" value="HLH"/>
    <property type="match status" value="1"/>
</dbReference>
<proteinExistence type="predicted"/>
<keyword evidence="2" id="KW-0238">DNA-binding</keyword>
<evidence type="ECO:0000313" key="6">
    <source>
        <dbReference type="WBParaSite" id="Gr19_v10_g5345.t1"/>
    </source>
</evidence>
<keyword evidence="5" id="KW-1185">Reference proteome</keyword>
<dbReference type="WBParaSite" id="Gr19_v10_g5345.t1">
    <property type="protein sequence ID" value="Gr19_v10_g5345.t1"/>
    <property type="gene ID" value="Gr19_v10_g5345"/>
</dbReference>
<dbReference type="GO" id="GO:0000978">
    <property type="term" value="F:RNA polymerase II cis-regulatory region sequence-specific DNA binding"/>
    <property type="evidence" value="ECO:0007669"/>
    <property type="project" value="TreeGrafter"/>
</dbReference>
<feature type="domain" description="BHLH" evidence="4">
    <location>
        <begin position="1"/>
        <end position="52"/>
    </location>
</feature>
<sequence>MPSTTSFAKGSETIALRIVFSELRRRVPVHPPDRKMSKLEILRAAIRYISILEYCLGMRKTPLGVRLHKEDGGGGPKLHRCAHLGIICPSTFLPHIRSDDDDQLVRLIRTFLQDDKRSLIPLLSLGNE</sequence>
<dbReference type="Proteomes" id="UP000887572">
    <property type="component" value="Unplaced"/>
</dbReference>
<evidence type="ECO:0000256" key="1">
    <source>
        <dbReference type="ARBA" id="ARBA00023015"/>
    </source>
</evidence>
<dbReference type="GO" id="GO:0046983">
    <property type="term" value="F:protein dimerization activity"/>
    <property type="evidence" value="ECO:0007669"/>
    <property type="project" value="InterPro"/>
</dbReference>
<dbReference type="PANTHER" id="PTHR13864:SF15">
    <property type="entry name" value="T-CELL ACUTE LYMPHOCYTIC LEUKEMIA PROTEIN 1 HOMOLOG-RELATED"/>
    <property type="match status" value="1"/>
</dbReference>
<accession>A0A914HXC0</accession>
<reference evidence="6" key="1">
    <citation type="submission" date="2022-11" db="UniProtKB">
        <authorList>
            <consortium name="WormBaseParasite"/>
        </authorList>
    </citation>
    <scope>IDENTIFICATION</scope>
</reference>
<evidence type="ECO:0000256" key="2">
    <source>
        <dbReference type="ARBA" id="ARBA00023125"/>
    </source>
</evidence>
<dbReference type="PROSITE" id="PS50888">
    <property type="entry name" value="BHLH"/>
    <property type="match status" value="1"/>
</dbReference>
<keyword evidence="1" id="KW-0805">Transcription regulation</keyword>